<keyword evidence="7" id="KW-0808">Transferase</keyword>
<evidence type="ECO:0000256" key="5">
    <source>
        <dbReference type="PIRSR" id="PIRSR602129-50"/>
    </source>
</evidence>
<evidence type="ECO:0000256" key="1">
    <source>
        <dbReference type="ARBA" id="ARBA00001933"/>
    </source>
</evidence>
<protein>
    <submittedName>
        <fullName evidence="7">Aminotransferase class V-fold PLP-dependent enzyme</fullName>
    </submittedName>
</protein>
<dbReference type="InterPro" id="IPR015422">
    <property type="entry name" value="PyrdxlP-dep_Trfase_small"/>
</dbReference>
<evidence type="ECO:0000256" key="3">
    <source>
        <dbReference type="ARBA" id="ARBA00023239"/>
    </source>
</evidence>
<organism evidence="7 8">
    <name type="scientific">Candidatus Ruania gallistercoris</name>
    <dbReference type="NCBI Taxonomy" id="2838746"/>
    <lineage>
        <taxon>Bacteria</taxon>
        <taxon>Bacillati</taxon>
        <taxon>Actinomycetota</taxon>
        <taxon>Actinomycetes</taxon>
        <taxon>Micrococcales</taxon>
        <taxon>Ruaniaceae</taxon>
        <taxon>Ruania</taxon>
    </lineage>
</organism>
<dbReference type="Gene3D" id="3.40.640.10">
    <property type="entry name" value="Type I PLP-dependent aspartate aminotransferase-like (Major domain)"/>
    <property type="match status" value="1"/>
</dbReference>
<keyword evidence="7" id="KW-0032">Aminotransferase</keyword>
<comment type="caution">
    <text evidence="7">The sequence shown here is derived from an EMBL/GenBank/DDBJ whole genome shotgun (WGS) entry which is preliminary data.</text>
</comment>
<dbReference type="EMBL" id="DXBY01000351">
    <property type="protein sequence ID" value="HIZ38239.1"/>
    <property type="molecule type" value="Genomic_DNA"/>
</dbReference>
<reference evidence="7" key="2">
    <citation type="submission" date="2021-04" db="EMBL/GenBank/DDBJ databases">
        <authorList>
            <person name="Gilroy R."/>
        </authorList>
    </citation>
    <scope>NUCLEOTIDE SEQUENCE</scope>
    <source>
        <strain evidence="7">ChiGjej4B4-7305</strain>
    </source>
</reference>
<dbReference type="GO" id="GO:0019752">
    <property type="term" value="P:carboxylic acid metabolic process"/>
    <property type="evidence" value="ECO:0007669"/>
    <property type="project" value="InterPro"/>
</dbReference>
<dbReference type="GO" id="GO:0004058">
    <property type="term" value="F:aromatic-L-amino-acid decarboxylase activity"/>
    <property type="evidence" value="ECO:0007669"/>
    <property type="project" value="UniProtKB-ARBA"/>
</dbReference>
<dbReference type="SUPFAM" id="SSF53383">
    <property type="entry name" value="PLP-dependent transferases"/>
    <property type="match status" value="1"/>
</dbReference>
<comment type="similarity">
    <text evidence="4">Belongs to the group II decarboxylase family. Sphingosine-1-phosphate lyase subfamily.</text>
</comment>
<reference evidence="7" key="1">
    <citation type="journal article" date="2021" name="PeerJ">
        <title>Extensive microbial diversity within the chicken gut microbiome revealed by metagenomics and culture.</title>
        <authorList>
            <person name="Gilroy R."/>
            <person name="Ravi A."/>
            <person name="Getino M."/>
            <person name="Pursley I."/>
            <person name="Horton D.L."/>
            <person name="Alikhan N.F."/>
            <person name="Baker D."/>
            <person name="Gharbi K."/>
            <person name="Hall N."/>
            <person name="Watson M."/>
            <person name="Adriaenssens E.M."/>
            <person name="Foster-Nyarko E."/>
            <person name="Jarju S."/>
            <person name="Secka A."/>
            <person name="Antonio M."/>
            <person name="Oren A."/>
            <person name="Chaudhuri R.R."/>
            <person name="La Ragione R."/>
            <person name="Hildebrand F."/>
            <person name="Pallen M.J."/>
        </authorList>
    </citation>
    <scope>NUCLEOTIDE SEQUENCE</scope>
    <source>
        <strain evidence="7">ChiGjej4B4-7305</strain>
    </source>
</reference>
<keyword evidence="3 6" id="KW-0456">Lyase</keyword>
<keyword evidence="2 5" id="KW-0663">Pyridoxal phosphate</keyword>
<gene>
    <name evidence="7" type="ORF">H9815_20875</name>
</gene>
<dbReference type="InterPro" id="IPR015421">
    <property type="entry name" value="PyrdxlP-dep_Trfase_major"/>
</dbReference>
<dbReference type="PANTHER" id="PTHR42735:SF6">
    <property type="entry name" value="SPHINGOSINE-1-PHOSPHATE LYASE 1"/>
    <property type="match status" value="1"/>
</dbReference>
<evidence type="ECO:0000313" key="7">
    <source>
        <dbReference type="EMBL" id="HIZ38239.1"/>
    </source>
</evidence>
<accession>A0A9D2EIH5</accession>
<dbReference type="AlphaFoldDB" id="A0A9D2EIH5"/>
<dbReference type="GO" id="GO:0008483">
    <property type="term" value="F:transaminase activity"/>
    <property type="evidence" value="ECO:0007669"/>
    <property type="project" value="UniProtKB-KW"/>
</dbReference>
<dbReference type="InterPro" id="IPR002129">
    <property type="entry name" value="PyrdxlP-dep_de-COase"/>
</dbReference>
<dbReference type="Gene3D" id="3.90.1150.10">
    <property type="entry name" value="Aspartate Aminotransferase, domain 1"/>
    <property type="match status" value="1"/>
</dbReference>
<evidence type="ECO:0000256" key="6">
    <source>
        <dbReference type="RuleBase" id="RU000382"/>
    </source>
</evidence>
<dbReference type="Pfam" id="PF00282">
    <property type="entry name" value="Pyridoxal_deC"/>
    <property type="match status" value="1"/>
</dbReference>
<dbReference type="Proteomes" id="UP000824037">
    <property type="component" value="Unassembled WGS sequence"/>
</dbReference>
<evidence type="ECO:0000256" key="2">
    <source>
        <dbReference type="ARBA" id="ARBA00022898"/>
    </source>
</evidence>
<dbReference type="InterPro" id="IPR050477">
    <property type="entry name" value="GrpII_AminoAcid_Decarb"/>
</dbReference>
<comment type="cofactor">
    <cofactor evidence="1 5 6">
        <name>pyridoxal 5'-phosphate</name>
        <dbReference type="ChEBI" id="CHEBI:597326"/>
    </cofactor>
</comment>
<evidence type="ECO:0000256" key="4">
    <source>
        <dbReference type="ARBA" id="ARBA00038302"/>
    </source>
</evidence>
<dbReference type="PANTHER" id="PTHR42735">
    <property type="match status" value="1"/>
</dbReference>
<proteinExistence type="inferred from homology"/>
<evidence type="ECO:0000313" key="8">
    <source>
        <dbReference type="Proteomes" id="UP000824037"/>
    </source>
</evidence>
<dbReference type="InterPro" id="IPR015424">
    <property type="entry name" value="PyrdxlP-dep_Trfase"/>
</dbReference>
<sequence length="468" mass="48514">MTHTGEVAARLAALRATDPPTHGGRVLSYVYDHGRPELDEVVATAVQAFLPVNALDPTTFTSVAVLERDLVAFSRSVTGAGEDVVGSVTSGGTESCLLAVKAARDRWLTRNPGGRPILVMPTTAHPAFRKAAAYLGVELVEVPVSPETGTLTPAALLEAVAAAGNGAGTPALVVLSAPNYPFGVLDPIAEVAEVAADLGIWVHVDACIGGWLLPWWPGQQRGWDFRLPGVTSMSADLHKYGYAPKGASVVLYRGRENHRAQYFATADWPGYPVVNPTLLGSRSATALAAAWAVTQTLGEGGYAELVAETAEATARVRSALGGIEGLSLVGDPAAALIALCADPGSAPARQVDPFRLVDAVRRRGFLLQAQPALQQADGSWLPRTAHLSLTPVSRRIAGELIEALVAAANEVRGRSAPPPDPGLVAQVAAQGLPEEQAAVMSTLEALPKDEAPAALIGLLAGVIDPDAG</sequence>
<dbReference type="GO" id="GO:0030170">
    <property type="term" value="F:pyridoxal phosphate binding"/>
    <property type="evidence" value="ECO:0007669"/>
    <property type="project" value="InterPro"/>
</dbReference>
<feature type="modified residue" description="N6-(pyridoxal phosphate)lysine" evidence="5">
    <location>
        <position position="239"/>
    </location>
</feature>
<name>A0A9D2EIH5_9MICO</name>